<dbReference type="InterPro" id="IPR052558">
    <property type="entry name" value="Siderophore_Hydrolase_D"/>
</dbReference>
<gene>
    <name evidence="4" type="ORF">VA603_05240</name>
</gene>
<evidence type="ECO:0000256" key="1">
    <source>
        <dbReference type="ARBA" id="ARBA00005622"/>
    </source>
</evidence>
<evidence type="ECO:0000256" key="2">
    <source>
        <dbReference type="ARBA" id="ARBA00022801"/>
    </source>
</evidence>
<dbReference type="EMBL" id="JAYFUH010000063">
    <property type="protein sequence ID" value="MEA5666939.1"/>
    <property type="molecule type" value="Genomic_DNA"/>
</dbReference>
<protein>
    <submittedName>
        <fullName evidence="4">Alpha/beta hydrolase-fold protein</fullName>
    </submittedName>
</protein>
<evidence type="ECO:0000313" key="4">
    <source>
        <dbReference type="EMBL" id="MEA5666939.1"/>
    </source>
</evidence>
<comment type="similarity">
    <text evidence="1">Belongs to the esterase D family.</text>
</comment>
<evidence type="ECO:0000313" key="5">
    <source>
        <dbReference type="Proteomes" id="UP001301653"/>
    </source>
</evidence>
<dbReference type="Pfam" id="PF00756">
    <property type="entry name" value="Esterase"/>
    <property type="match status" value="1"/>
</dbReference>
<proteinExistence type="inferred from homology"/>
<dbReference type="PANTHER" id="PTHR40841">
    <property type="entry name" value="SIDEROPHORE TRIACETYLFUSARININE C ESTERASE"/>
    <property type="match status" value="1"/>
</dbReference>
<name>A0ABU5V0R5_9GAMM</name>
<dbReference type="SUPFAM" id="SSF53474">
    <property type="entry name" value="alpha/beta-Hydrolases"/>
    <property type="match status" value="1"/>
</dbReference>
<dbReference type="Proteomes" id="UP001301653">
    <property type="component" value="Unassembled WGS sequence"/>
</dbReference>
<reference evidence="4 5" key="1">
    <citation type="submission" date="2023-12" db="EMBL/GenBank/DDBJ databases">
        <title>Stenotrophomonas guangdongensis sp. nov., isolated from wilted pepper plants (Capsicum annuum).</title>
        <authorList>
            <person name="Qiu M."/>
            <person name="Li Y."/>
            <person name="Liu Q."/>
            <person name="Zhang X."/>
            <person name="Huang Y."/>
            <person name="Guo R."/>
            <person name="Hu M."/>
            <person name="Zhou J."/>
            <person name="Zhou X."/>
        </authorList>
    </citation>
    <scope>NUCLEOTIDE SEQUENCE [LARGE SCALE GENOMIC DNA]</scope>
    <source>
        <strain evidence="4 5">MH1</strain>
    </source>
</reference>
<organism evidence="4 5">
    <name type="scientific">Stenotrophomonas capsici</name>
    <dbReference type="NCBI Taxonomy" id="3110230"/>
    <lineage>
        <taxon>Bacteria</taxon>
        <taxon>Pseudomonadati</taxon>
        <taxon>Pseudomonadota</taxon>
        <taxon>Gammaproteobacteria</taxon>
        <taxon>Lysobacterales</taxon>
        <taxon>Lysobacteraceae</taxon>
        <taxon>Stenotrophomonas</taxon>
    </lineage>
</organism>
<keyword evidence="5" id="KW-1185">Reference proteome</keyword>
<dbReference type="PANTHER" id="PTHR40841:SF2">
    <property type="entry name" value="SIDEROPHORE-DEGRADING ESTERASE (EUROFUNG)"/>
    <property type="match status" value="1"/>
</dbReference>
<dbReference type="InterPro" id="IPR029058">
    <property type="entry name" value="AB_hydrolase_fold"/>
</dbReference>
<accession>A0ABU5V0R5</accession>
<comment type="caution">
    <text evidence="4">The sequence shown here is derived from an EMBL/GenBank/DDBJ whole genome shotgun (WGS) entry which is preliminary data.</text>
</comment>
<dbReference type="InterPro" id="IPR000801">
    <property type="entry name" value="Esterase-like"/>
</dbReference>
<evidence type="ECO:0000256" key="3">
    <source>
        <dbReference type="SAM" id="MobiDB-lite"/>
    </source>
</evidence>
<sequence length="298" mass="33106">MLLTGGALAQSASVVPAQPATAQLAQRGGGQPYEVIGSEVWDVPDPVSARVYQVFVALPAGYADNPDRRYPVLYVTDADYAFPLIRQMARRLNVEGPRIEDFILVGLSYAKGEGGMPSRRRDYTPTPNAPSGTPADSVHGGGASYLGYLDSQVLPFIAQHYRTDEQRRLFLGHSYGALLGTQILFERPQLFAGYILGSPSYWYDRHVMERQESRFAAAHRDLPARIYMYVGEREAREHGGDADMVEDARRMQKVLASRRYASLQLQLEVLNDEDHLTVAPRGFMQGLEYLLAQPASLP</sequence>
<keyword evidence="2 4" id="KW-0378">Hydrolase</keyword>
<dbReference type="GO" id="GO:0016787">
    <property type="term" value="F:hydrolase activity"/>
    <property type="evidence" value="ECO:0007669"/>
    <property type="project" value="UniProtKB-KW"/>
</dbReference>
<feature type="region of interest" description="Disordered" evidence="3">
    <location>
        <begin position="115"/>
        <end position="136"/>
    </location>
</feature>
<dbReference type="Gene3D" id="3.40.50.1820">
    <property type="entry name" value="alpha/beta hydrolase"/>
    <property type="match status" value="1"/>
</dbReference>